<dbReference type="HOGENOM" id="CLU_791875_0_0_3"/>
<dbReference type="eggNOG" id="COG3793">
    <property type="taxonomic scope" value="Bacteria"/>
</dbReference>
<keyword evidence="3" id="KW-1185">Reference proteome</keyword>
<sequence length="354" mass="39530">MNQYDRIFNSEETSTEGLSPEEGVAAIAVITVTSNSQVPPISTDYLIDLLWETELFDDYSEEEMAEMVDTLRGLAAQEGLGAMFNAAYDCLPDELLPDAFAAGVMMLVDEAGNIPLETKGFLKELQQALEIEDEEAHAIIDEVITILNETEEEDYDEEESLEAEDGEDEPDESNSVIYQSPAGNFSVPVPVHSEKGGSIEEQEGVVGFSDDFGRLLRIDYYPISAEEADKMESLGEEDYLNFFLVDSYVEEAIFGSIPNSKIEYREYLKDAMEGSYFVVVNMPHGSTLSVQKNNELSVRLDALRGLIAFPVDDFLYVVSCQRTFFEGETPTPMEQEVEGLKTQLLNFIDTVEFT</sequence>
<reference evidence="2 3" key="1">
    <citation type="submission" date="2012-06" db="EMBL/GenBank/DDBJ databases">
        <title>Finished chromosome of genome of Microcoleus sp. PCC 7113.</title>
        <authorList>
            <consortium name="US DOE Joint Genome Institute"/>
            <person name="Gugger M."/>
            <person name="Coursin T."/>
            <person name="Rippka R."/>
            <person name="Tandeau De Marsac N."/>
            <person name="Huntemann M."/>
            <person name="Wei C.-L."/>
            <person name="Han J."/>
            <person name="Detter J.C."/>
            <person name="Han C."/>
            <person name="Tapia R."/>
            <person name="Chen A."/>
            <person name="Kyrpides N."/>
            <person name="Mavromatis K."/>
            <person name="Markowitz V."/>
            <person name="Szeto E."/>
            <person name="Ivanova N."/>
            <person name="Pagani I."/>
            <person name="Pati A."/>
            <person name="Goodwin L."/>
            <person name="Nordberg H.P."/>
            <person name="Cantor M.N."/>
            <person name="Hua S.X."/>
            <person name="Woyke T."/>
            <person name="Kerfeld C.A."/>
        </authorList>
    </citation>
    <scope>NUCLEOTIDE SEQUENCE [LARGE SCALE GENOMIC DNA]</scope>
    <source>
        <strain evidence="2 3">PCC 7113</strain>
    </source>
</reference>
<dbReference type="EMBL" id="CP003630">
    <property type="protein sequence ID" value="AFZ21965.1"/>
    <property type="molecule type" value="Genomic_DNA"/>
</dbReference>
<evidence type="ECO:0000313" key="3">
    <source>
        <dbReference type="Proteomes" id="UP000010471"/>
    </source>
</evidence>
<dbReference type="PATRIC" id="fig|1173027.3.peg.7055"/>
<dbReference type="AlphaFoldDB" id="K9WNI3"/>
<dbReference type="RefSeq" id="WP_015186092.1">
    <property type="nucleotide sequence ID" value="NC_019738.1"/>
</dbReference>
<evidence type="ECO:0000256" key="1">
    <source>
        <dbReference type="SAM" id="MobiDB-lite"/>
    </source>
</evidence>
<dbReference type="CDD" id="cd07176">
    <property type="entry name" value="terB"/>
    <property type="match status" value="1"/>
</dbReference>
<organism evidence="2 3">
    <name type="scientific">Allocoleopsis franciscana PCC 7113</name>
    <dbReference type="NCBI Taxonomy" id="1173027"/>
    <lineage>
        <taxon>Bacteria</taxon>
        <taxon>Bacillati</taxon>
        <taxon>Cyanobacteriota</taxon>
        <taxon>Cyanophyceae</taxon>
        <taxon>Coleofasciculales</taxon>
        <taxon>Coleofasciculaceae</taxon>
        <taxon>Allocoleopsis</taxon>
        <taxon>Allocoleopsis franciscana</taxon>
    </lineage>
</organism>
<dbReference type="OrthoDB" id="458764at2"/>
<name>K9WNI3_9CYAN</name>
<evidence type="ECO:0000313" key="2">
    <source>
        <dbReference type="EMBL" id="AFZ21965.1"/>
    </source>
</evidence>
<feature type="compositionally biased region" description="Acidic residues" evidence="1">
    <location>
        <begin position="149"/>
        <end position="172"/>
    </location>
</feature>
<feature type="region of interest" description="Disordered" evidence="1">
    <location>
        <begin position="148"/>
        <end position="184"/>
    </location>
</feature>
<dbReference type="Proteomes" id="UP000010471">
    <property type="component" value="Chromosome"/>
</dbReference>
<feature type="compositionally biased region" description="Polar residues" evidence="1">
    <location>
        <begin position="173"/>
        <end position="183"/>
    </location>
</feature>
<accession>K9WNI3</accession>
<dbReference type="KEGG" id="mic:Mic7113_6378"/>
<dbReference type="STRING" id="1173027.Mic7113_6378"/>
<gene>
    <name evidence="2" type="ORF">Mic7113_6378</name>
</gene>
<protein>
    <submittedName>
        <fullName evidence="2">Uncharacterized protein</fullName>
    </submittedName>
</protein>
<proteinExistence type="predicted"/>